<proteinExistence type="predicted"/>
<protein>
    <submittedName>
        <fullName evidence="2">Uncharacterized protein</fullName>
    </submittedName>
</protein>
<accession>A0A7R9FE51</accession>
<reference evidence="2" key="1">
    <citation type="submission" date="2020-11" db="EMBL/GenBank/DDBJ databases">
        <authorList>
            <person name="Tran Van P."/>
        </authorList>
    </citation>
    <scope>NUCLEOTIDE SEQUENCE</scope>
</reference>
<feature type="compositionally biased region" description="Polar residues" evidence="1">
    <location>
        <begin position="14"/>
        <end position="62"/>
    </location>
</feature>
<gene>
    <name evidence="2" type="ORF">TTEB3V08_LOCUS87</name>
</gene>
<organism evidence="2">
    <name type="scientific">Timema tahoe</name>
    <dbReference type="NCBI Taxonomy" id="61484"/>
    <lineage>
        <taxon>Eukaryota</taxon>
        <taxon>Metazoa</taxon>
        <taxon>Ecdysozoa</taxon>
        <taxon>Arthropoda</taxon>
        <taxon>Hexapoda</taxon>
        <taxon>Insecta</taxon>
        <taxon>Pterygota</taxon>
        <taxon>Neoptera</taxon>
        <taxon>Polyneoptera</taxon>
        <taxon>Phasmatodea</taxon>
        <taxon>Timematodea</taxon>
        <taxon>Timematoidea</taxon>
        <taxon>Timematidae</taxon>
        <taxon>Timema</taxon>
    </lineage>
</organism>
<sequence length="92" mass="10818">MPKEVNKRSEIRQTSRWNGNLRQHYTETSVNQSDMDDQSQMNESSTSTMYITGTEDITSDTPTVAFYKSRPFWWDRNAPDQNRRHNAKFGNP</sequence>
<feature type="compositionally biased region" description="Basic and acidic residues" evidence="1">
    <location>
        <begin position="1"/>
        <end position="13"/>
    </location>
</feature>
<dbReference type="AlphaFoldDB" id="A0A7R9FE51"/>
<name>A0A7R9FE51_9NEOP</name>
<feature type="region of interest" description="Disordered" evidence="1">
    <location>
        <begin position="1"/>
        <end position="92"/>
    </location>
</feature>
<dbReference type="EMBL" id="OE000009">
    <property type="protein sequence ID" value="CAD7451891.1"/>
    <property type="molecule type" value="Genomic_DNA"/>
</dbReference>
<evidence type="ECO:0000313" key="2">
    <source>
        <dbReference type="EMBL" id="CAD7451891.1"/>
    </source>
</evidence>
<evidence type="ECO:0000256" key="1">
    <source>
        <dbReference type="SAM" id="MobiDB-lite"/>
    </source>
</evidence>